<dbReference type="InterPro" id="IPR036390">
    <property type="entry name" value="WH_DNA-bd_sf"/>
</dbReference>
<dbReference type="AlphaFoldDB" id="A0A857DLM4"/>
<dbReference type="Pfam" id="PF13545">
    <property type="entry name" value="HTH_Crp_2"/>
    <property type="match status" value="1"/>
</dbReference>
<dbReference type="InterPro" id="IPR036388">
    <property type="entry name" value="WH-like_DNA-bd_sf"/>
</dbReference>
<evidence type="ECO:0000313" key="2">
    <source>
        <dbReference type="EMBL" id="QHA01877.1"/>
    </source>
</evidence>
<reference evidence="2 3" key="1">
    <citation type="submission" date="2019-12" db="EMBL/GenBank/DDBJ databases">
        <title>Sequence classification of anaerobic respiratory reductive dehalogenases: First we see many, then we see few.</title>
        <authorList>
            <person name="Molenda O."/>
            <person name="Puentes Jacome L.A."/>
            <person name="Cao X."/>
            <person name="Nesbo C.L."/>
            <person name="Tang S."/>
            <person name="Morson N."/>
            <person name="Patron J."/>
            <person name="Lomheim L."/>
            <person name="Wishart D.S."/>
            <person name="Edwards E.A."/>
        </authorList>
    </citation>
    <scope>NUCLEOTIDE SEQUENCE [LARGE SCALE GENOMIC DNA]</scope>
    <source>
        <strain evidence="2 3">12DCA</strain>
    </source>
</reference>
<dbReference type="EMBL" id="CP046996">
    <property type="protein sequence ID" value="QHA01877.1"/>
    <property type="molecule type" value="Genomic_DNA"/>
</dbReference>
<accession>A0A857DLM4</accession>
<feature type="domain" description="HTH crp-type" evidence="1">
    <location>
        <begin position="1"/>
        <end position="39"/>
    </location>
</feature>
<dbReference type="PROSITE" id="PS51063">
    <property type="entry name" value="HTH_CRP_2"/>
    <property type="match status" value="1"/>
</dbReference>
<dbReference type="GO" id="GO:0003677">
    <property type="term" value="F:DNA binding"/>
    <property type="evidence" value="ECO:0007669"/>
    <property type="project" value="InterPro"/>
</dbReference>
<dbReference type="RefSeq" id="WP_158208688.1">
    <property type="nucleotide sequence ID" value="NZ_CP046996.1"/>
</dbReference>
<protein>
    <submittedName>
        <fullName evidence="2">Helix-turn-helix domain-containing protein</fullName>
    </submittedName>
</protein>
<name>A0A857DLM4_9FIRM</name>
<sequence>MADVVGSTRVGVTQILKELTRQGLLSRMGKSLLYIRKRILLIGSRNNLE</sequence>
<dbReference type="SUPFAM" id="SSF46785">
    <property type="entry name" value="Winged helix' DNA-binding domain"/>
    <property type="match status" value="1"/>
</dbReference>
<dbReference type="Proteomes" id="UP000430508">
    <property type="component" value="Chromosome"/>
</dbReference>
<dbReference type="Gene3D" id="1.10.10.10">
    <property type="entry name" value="Winged helix-like DNA-binding domain superfamily/Winged helix DNA-binding domain"/>
    <property type="match status" value="1"/>
</dbReference>
<gene>
    <name evidence="2" type="ORF">GQ588_05350</name>
</gene>
<dbReference type="GO" id="GO:0006355">
    <property type="term" value="P:regulation of DNA-templated transcription"/>
    <property type="evidence" value="ECO:0007669"/>
    <property type="project" value="InterPro"/>
</dbReference>
<proteinExistence type="predicted"/>
<organism evidence="2 3">
    <name type="scientific">Dehalobacter restrictus</name>
    <dbReference type="NCBI Taxonomy" id="55583"/>
    <lineage>
        <taxon>Bacteria</taxon>
        <taxon>Bacillati</taxon>
        <taxon>Bacillota</taxon>
        <taxon>Clostridia</taxon>
        <taxon>Eubacteriales</taxon>
        <taxon>Desulfitobacteriaceae</taxon>
        <taxon>Dehalobacter</taxon>
    </lineage>
</organism>
<dbReference type="InterPro" id="IPR012318">
    <property type="entry name" value="HTH_CRP"/>
</dbReference>
<evidence type="ECO:0000259" key="1">
    <source>
        <dbReference type="PROSITE" id="PS51063"/>
    </source>
</evidence>
<evidence type="ECO:0000313" key="3">
    <source>
        <dbReference type="Proteomes" id="UP000430508"/>
    </source>
</evidence>